<accession>A0A9Q3CAQ0</accession>
<proteinExistence type="predicted"/>
<dbReference type="AlphaFoldDB" id="A0A9Q3CAQ0"/>
<gene>
    <name evidence="1" type="ORF">O181_020033</name>
</gene>
<comment type="caution">
    <text evidence="1">The sequence shown here is derived from an EMBL/GenBank/DDBJ whole genome shotgun (WGS) entry which is preliminary data.</text>
</comment>
<protein>
    <submittedName>
        <fullName evidence="1">Uncharacterized protein</fullName>
    </submittedName>
</protein>
<evidence type="ECO:0000313" key="1">
    <source>
        <dbReference type="EMBL" id="MBW0480318.1"/>
    </source>
</evidence>
<keyword evidence="2" id="KW-1185">Reference proteome</keyword>
<dbReference type="Proteomes" id="UP000765509">
    <property type="component" value="Unassembled WGS sequence"/>
</dbReference>
<name>A0A9Q3CAQ0_9BASI</name>
<reference evidence="1" key="1">
    <citation type="submission" date="2021-03" db="EMBL/GenBank/DDBJ databases">
        <title>Draft genome sequence of rust myrtle Austropuccinia psidii MF-1, a brazilian biotype.</title>
        <authorList>
            <person name="Quecine M.C."/>
            <person name="Pachon D.M.R."/>
            <person name="Bonatelli M.L."/>
            <person name="Correr F.H."/>
            <person name="Franceschini L.M."/>
            <person name="Leite T.F."/>
            <person name="Margarido G.R.A."/>
            <person name="Almeida C.A."/>
            <person name="Ferrarezi J.A."/>
            <person name="Labate C.A."/>
        </authorList>
    </citation>
    <scope>NUCLEOTIDE SEQUENCE</scope>
    <source>
        <strain evidence="1">MF-1</strain>
    </source>
</reference>
<sequence length="114" mass="12396">MVTFSGPKSTFLTQGTKIQRPFRRRTFGLISLVIHGGNQKTIQGLQPPGSAGVGLAISFRIILRAILKGITSFQSVVKVSSISILLGQPNSSVQALFNQPVWPWPNWAISYSTV</sequence>
<organism evidence="1 2">
    <name type="scientific">Austropuccinia psidii MF-1</name>
    <dbReference type="NCBI Taxonomy" id="1389203"/>
    <lineage>
        <taxon>Eukaryota</taxon>
        <taxon>Fungi</taxon>
        <taxon>Dikarya</taxon>
        <taxon>Basidiomycota</taxon>
        <taxon>Pucciniomycotina</taxon>
        <taxon>Pucciniomycetes</taxon>
        <taxon>Pucciniales</taxon>
        <taxon>Sphaerophragmiaceae</taxon>
        <taxon>Austropuccinia</taxon>
    </lineage>
</organism>
<evidence type="ECO:0000313" key="2">
    <source>
        <dbReference type="Proteomes" id="UP000765509"/>
    </source>
</evidence>
<dbReference type="EMBL" id="AVOT02005919">
    <property type="protein sequence ID" value="MBW0480318.1"/>
    <property type="molecule type" value="Genomic_DNA"/>
</dbReference>